<reference evidence="1" key="1">
    <citation type="submission" date="2021-06" db="EMBL/GenBank/DDBJ databases">
        <authorList>
            <person name="Kallberg Y."/>
            <person name="Tangrot J."/>
            <person name="Rosling A."/>
        </authorList>
    </citation>
    <scope>NUCLEOTIDE SEQUENCE</scope>
    <source>
        <strain evidence="1">28 12/20/2015</strain>
    </source>
</reference>
<protein>
    <submittedName>
        <fullName evidence="1">12901_t:CDS:1</fullName>
    </submittedName>
</protein>
<evidence type="ECO:0000313" key="2">
    <source>
        <dbReference type="Proteomes" id="UP000789366"/>
    </source>
</evidence>
<gene>
    <name evidence="1" type="ORF">SPELUC_LOCUS206</name>
</gene>
<organism evidence="1 2">
    <name type="scientific">Cetraspora pellucida</name>
    <dbReference type="NCBI Taxonomy" id="1433469"/>
    <lineage>
        <taxon>Eukaryota</taxon>
        <taxon>Fungi</taxon>
        <taxon>Fungi incertae sedis</taxon>
        <taxon>Mucoromycota</taxon>
        <taxon>Glomeromycotina</taxon>
        <taxon>Glomeromycetes</taxon>
        <taxon>Diversisporales</taxon>
        <taxon>Gigasporaceae</taxon>
        <taxon>Cetraspora</taxon>
    </lineage>
</organism>
<feature type="non-terminal residue" evidence="1">
    <location>
        <position position="95"/>
    </location>
</feature>
<proteinExistence type="predicted"/>
<name>A0ACA9JXP6_9GLOM</name>
<keyword evidence="2" id="KW-1185">Reference proteome</keyword>
<comment type="caution">
    <text evidence="1">The sequence shown here is derived from an EMBL/GenBank/DDBJ whole genome shotgun (WGS) entry which is preliminary data.</text>
</comment>
<evidence type="ECO:0000313" key="1">
    <source>
        <dbReference type="EMBL" id="CAG8441432.1"/>
    </source>
</evidence>
<accession>A0ACA9JXP6</accession>
<dbReference type="EMBL" id="CAJVPW010000057">
    <property type="protein sequence ID" value="CAG8441432.1"/>
    <property type="molecule type" value="Genomic_DNA"/>
</dbReference>
<sequence>MHNGGKYRNNHKITEETRKIIKSTKRQNCPVTLYAVLNKNAGVWLNAEQKELVHIMLKSGALVQSVADAVQLKHGTVYTKDIVNECDKIRNALNE</sequence>
<dbReference type="Proteomes" id="UP000789366">
    <property type="component" value="Unassembled WGS sequence"/>
</dbReference>